<dbReference type="Pfam" id="PF00108">
    <property type="entry name" value="Thiolase_N"/>
    <property type="match status" value="1"/>
</dbReference>
<dbReference type="InterPro" id="IPR020617">
    <property type="entry name" value="Thiolase_C"/>
</dbReference>
<protein>
    <submittedName>
        <fullName evidence="7">Acetyl-CoA C-acetyltransferase</fullName>
        <ecNumber evidence="7">2.3.1.9</ecNumber>
    </submittedName>
</protein>
<dbReference type="PIRSF" id="PIRSF000429">
    <property type="entry name" value="Ac-CoA_Ac_transf"/>
    <property type="match status" value="1"/>
</dbReference>
<evidence type="ECO:0000256" key="2">
    <source>
        <dbReference type="ARBA" id="ARBA00022679"/>
    </source>
</evidence>
<dbReference type="InterPro" id="IPR020613">
    <property type="entry name" value="Thiolase_CS"/>
</dbReference>
<evidence type="ECO:0000256" key="3">
    <source>
        <dbReference type="ARBA" id="ARBA00023315"/>
    </source>
</evidence>
<dbReference type="InterPro" id="IPR016039">
    <property type="entry name" value="Thiolase-like"/>
</dbReference>
<dbReference type="InterPro" id="IPR002155">
    <property type="entry name" value="Thiolase"/>
</dbReference>
<accession>A0ABU9BVM0</accession>
<comment type="caution">
    <text evidence="7">The sequence shown here is derived from an EMBL/GenBank/DDBJ whole genome shotgun (WGS) entry which is preliminary data.</text>
</comment>
<reference evidence="7 8" key="1">
    <citation type="submission" date="2024-04" db="EMBL/GenBank/DDBJ databases">
        <title>Novel species of the genus Ideonella isolated from streams.</title>
        <authorList>
            <person name="Lu H."/>
        </authorList>
    </citation>
    <scope>NUCLEOTIDE SEQUENCE [LARGE SCALE GENOMIC DNA]</scope>
    <source>
        <strain evidence="7 8">DXS29W</strain>
    </source>
</reference>
<feature type="domain" description="Thiolase N-terminal" evidence="5">
    <location>
        <begin position="6"/>
        <end position="269"/>
    </location>
</feature>
<dbReference type="RefSeq" id="WP_341428441.1">
    <property type="nucleotide sequence ID" value="NZ_JBBUTG010000024.1"/>
</dbReference>
<sequence length="402" mass="42294">MTDAFIYDHVRTPRGKGKKDGSLHQASPVWLLRGLLQALAHRNRLDTALVDDVVLGCVTPVGEQGADIARTAVLDAEWAQTVAGVTLSRFCASGLEAVNLAAAKVLSGMEDMVVAGGVESMSRWPMGSDGGAWVMDPRVNQHLGFVPQGIGADLIATIEGWGRADVDAFAVRSHQRAAVARQKGYFKKSIVPVSDIAGLPLLAEDETIRAGTTLDGLAKLQPSFAMMGQMGFDATALRKYTTVERIDHVHHAGNSSGIVDGAALMLIGSAEAGQRAGLRARARIRSMAVIGSEPTIMLTGPAPACQKALRKAGMQAADIDLWEINEAFASVPLKCARELQIDLERVNVNGGAIALGHPLGATGCIILGTMLDELERRQLSTGCATLCVGGGMGIATIIERCA</sequence>
<keyword evidence="8" id="KW-1185">Reference proteome</keyword>
<organism evidence="7 8">
    <name type="scientific">Ideonella lacteola</name>
    <dbReference type="NCBI Taxonomy" id="2984193"/>
    <lineage>
        <taxon>Bacteria</taxon>
        <taxon>Pseudomonadati</taxon>
        <taxon>Pseudomonadota</taxon>
        <taxon>Betaproteobacteria</taxon>
        <taxon>Burkholderiales</taxon>
        <taxon>Sphaerotilaceae</taxon>
        <taxon>Ideonella</taxon>
    </lineage>
</organism>
<evidence type="ECO:0000259" key="5">
    <source>
        <dbReference type="Pfam" id="PF00108"/>
    </source>
</evidence>
<dbReference type="PANTHER" id="PTHR43365:SF1">
    <property type="entry name" value="ACETYL-COA C-ACYLTRANSFERASE"/>
    <property type="match status" value="1"/>
</dbReference>
<dbReference type="Proteomes" id="UP001371218">
    <property type="component" value="Unassembled WGS sequence"/>
</dbReference>
<dbReference type="InterPro" id="IPR020616">
    <property type="entry name" value="Thiolase_N"/>
</dbReference>
<evidence type="ECO:0000313" key="7">
    <source>
        <dbReference type="EMBL" id="MEK8034016.1"/>
    </source>
</evidence>
<evidence type="ECO:0000256" key="1">
    <source>
        <dbReference type="ARBA" id="ARBA00010982"/>
    </source>
</evidence>
<dbReference type="NCBIfam" id="TIGR01930">
    <property type="entry name" value="AcCoA-C-Actrans"/>
    <property type="match status" value="1"/>
</dbReference>
<evidence type="ECO:0000259" key="6">
    <source>
        <dbReference type="Pfam" id="PF02803"/>
    </source>
</evidence>
<dbReference type="PANTHER" id="PTHR43365">
    <property type="entry name" value="BLR7806 PROTEIN"/>
    <property type="match status" value="1"/>
</dbReference>
<proteinExistence type="inferred from homology"/>
<dbReference type="Pfam" id="PF02803">
    <property type="entry name" value="Thiolase_C"/>
    <property type="match status" value="1"/>
</dbReference>
<keyword evidence="2 4" id="KW-0808">Transferase</keyword>
<dbReference type="InterPro" id="IPR020615">
    <property type="entry name" value="Thiolase_acyl_enz_int_AS"/>
</dbReference>
<dbReference type="EC" id="2.3.1.9" evidence="7"/>
<dbReference type="GO" id="GO:0003985">
    <property type="term" value="F:acetyl-CoA C-acetyltransferase activity"/>
    <property type="evidence" value="ECO:0007669"/>
    <property type="project" value="UniProtKB-EC"/>
</dbReference>
<dbReference type="PROSITE" id="PS00098">
    <property type="entry name" value="THIOLASE_1"/>
    <property type="match status" value="1"/>
</dbReference>
<comment type="similarity">
    <text evidence="1 4">Belongs to the thiolase-like superfamily. Thiolase family.</text>
</comment>
<feature type="domain" description="Thiolase C-terminal" evidence="6">
    <location>
        <begin position="279"/>
        <end position="400"/>
    </location>
</feature>
<dbReference type="CDD" id="cd00751">
    <property type="entry name" value="thiolase"/>
    <property type="match status" value="1"/>
</dbReference>
<dbReference type="EMBL" id="JBBUTG010000024">
    <property type="protein sequence ID" value="MEK8034016.1"/>
    <property type="molecule type" value="Genomic_DNA"/>
</dbReference>
<dbReference type="PROSITE" id="PS00737">
    <property type="entry name" value="THIOLASE_2"/>
    <property type="match status" value="1"/>
</dbReference>
<dbReference type="NCBIfam" id="NF006090">
    <property type="entry name" value="PRK08242.1"/>
    <property type="match status" value="1"/>
</dbReference>
<evidence type="ECO:0000313" key="8">
    <source>
        <dbReference type="Proteomes" id="UP001371218"/>
    </source>
</evidence>
<dbReference type="SUPFAM" id="SSF53901">
    <property type="entry name" value="Thiolase-like"/>
    <property type="match status" value="2"/>
</dbReference>
<dbReference type="Gene3D" id="3.40.47.10">
    <property type="match status" value="2"/>
</dbReference>
<evidence type="ECO:0000256" key="4">
    <source>
        <dbReference type="RuleBase" id="RU003557"/>
    </source>
</evidence>
<name>A0ABU9BVM0_9BURK</name>
<gene>
    <name evidence="7" type="ORF">AACH06_24595</name>
</gene>
<keyword evidence="3 4" id="KW-0012">Acyltransferase</keyword>